<dbReference type="Proteomes" id="UP001219525">
    <property type="component" value="Unassembled WGS sequence"/>
</dbReference>
<comment type="caution">
    <text evidence="2">The sequence shown here is derived from an EMBL/GenBank/DDBJ whole genome shotgun (WGS) entry which is preliminary data.</text>
</comment>
<organism evidence="2 3">
    <name type="scientific">Mycena pura</name>
    <dbReference type="NCBI Taxonomy" id="153505"/>
    <lineage>
        <taxon>Eukaryota</taxon>
        <taxon>Fungi</taxon>
        <taxon>Dikarya</taxon>
        <taxon>Basidiomycota</taxon>
        <taxon>Agaricomycotina</taxon>
        <taxon>Agaricomycetes</taxon>
        <taxon>Agaricomycetidae</taxon>
        <taxon>Agaricales</taxon>
        <taxon>Marasmiineae</taxon>
        <taxon>Mycenaceae</taxon>
        <taxon>Mycena</taxon>
    </lineage>
</organism>
<dbReference type="AlphaFoldDB" id="A0AAD6UZZ6"/>
<sequence length="371" mass="40415">MNYGNFIWKGSRDTYSKLTVHYGHHANCWIFKLIEDLARWRYKFLYIPGLRHYQGFWFPDVTGSAALAALHWQLYAGNRNSPRGNWRARAERYAGQYYRIKHVGEFGNAAAGAEAGPAASRKAFNSTFLLQSADHLFGCMTVQITDKVWVVSAHWFYKYTSAQKTPKCARACPPGFFCLSGSSSPSSSASEGTENAEAQVECESESGMRPGGNSTRVSRDVGSASAHGLVDGARSLNYEEHDGLSHKLASGAALALRGCAVSPPSGSPVVGAEPPDLTDCGGLFLVHCPVGACAELSTSFADETTASDVVESSADDTRRYRGLKPLWTDARAPPARGAQRMSRRRSDGTGDGHRHHLPKTFIPWFRNLDGG</sequence>
<accession>A0AAD6UZZ6</accession>
<reference evidence="2" key="1">
    <citation type="submission" date="2023-03" db="EMBL/GenBank/DDBJ databases">
        <title>Massive genome expansion in bonnet fungi (Mycena s.s.) driven by repeated elements and novel gene families across ecological guilds.</title>
        <authorList>
            <consortium name="Lawrence Berkeley National Laboratory"/>
            <person name="Harder C.B."/>
            <person name="Miyauchi S."/>
            <person name="Viragh M."/>
            <person name="Kuo A."/>
            <person name="Thoen E."/>
            <person name="Andreopoulos B."/>
            <person name="Lu D."/>
            <person name="Skrede I."/>
            <person name="Drula E."/>
            <person name="Henrissat B."/>
            <person name="Morin E."/>
            <person name="Kohler A."/>
            <person name="Barry K."/>
            <person name="LaButti K."/>
            <person name="Morin E."/>
            <person name="Salamov A."/>
            <person name="Lipzen A."/>
            <person name="Mereny Z."/>
            <person name="Hegedus B."/>
            <person name="Baldrian P."/>
            <person name="Stursova M."/>
            <person name="Weitz H."/>
            <person name="Taylor A."/>
            <person name="Grigoriev I.V."/>
            <person name="Nagy L.G."/>
            <person name="Martin F."/>
            <person name="Kauserud H."/>
        </authorList>
    </citation>
    <scope>NUCLEOTIDE SEQUENCE</scope>
    <source>
        <strain evidence="2">9144</strain>
    </source>
</reference>
<proteinExistence type="predicted"/>
<evidence type="ECO:0000313" key="3">
    <source>
        <dbReference type="Proteomes" id="UP001219525"/>
    </source>
</evidence>
<protein>
    <submittedName>
        <fullName evidence="2">Uncharacterized protein</fullName>
    </submittedName>
</protein>
<evidence type="ECO:0000313" key="2">
    <source>
        <dbReference type="EMBL" id="KAJ7196350.1"/>
    </source>
</evidence>
<feature type="region of interest" description="Disordered" evidence="1">
    <location>
        <begin position="329"/>
        <end position="357"/>
    </location>
</feature>
<keyword evidence="3" id="KW-1185">Reference proteome</keyword>
<evidence type="ECO:0000256" key="1">
    <source>
        <dbReference type="SAM" id="MobiDB-lite"/>
    </source>
</evidence>
<name>A0AAD6UZZ6_9AGAR</name>
<dbReference type="EMBL" id="JARJCW010000084">
    <property type="protein sequence ID" value="KAJ7196350.1"/>
    <property type="molecule type" value="Genomic_DNA"/>
</dbReference>
<gene>
    <name evidence="2" type="ORF">GGX14DRAFT_673093</name>
</gene>
<feature type="region of interest" description="Disordered" evidence="1">
    <location>
        <begin position="185"/>
        <end position="222"/>
    </location>
</feature>